<evidence type="ECO:0000256" key="4">
    <source>
        <dbReference type="ARBA" id="ARBA00022475"/>
    </source>
</evidence>
<keyword evidence="5" id="KW-0349">Heme</keyword>
<evidence type="ECO:0000256" key="9">
    <source>
        <dbReference type="ARBA" id="ARBA00022989"/>
    </source>
</evidence>
<keyword evidence="9" id="KW-1133">Transmembrane helix</keyword>
<evidence type="ECO:0000256" key="3">
    <source>
        <dbReference type="ARBA" id="ARBA00022448"/>
    </source>
</evidence>
<evidence type="ECO:0000313" key="12">
    <source>
        <dbReference type="EMBL" id="RHH08925.1"/>
    </source>
</evidence>
<evidence type="ECO:0000256" key="1">
    <source>
        <dbReference type="ARBA" id="ARBA00004651"/>
    </source>
</evidence>
<protein>
    <submittedName>
        <fullName evidence="12">Cytochrome d ubiquinol oxidase subunit II</fullName>
    </submittedName>
</protein>
<dbReference type="GO" id="GO:0046872">
    <property type="term" value="F:metal ion binding"/>
    <property type="evidence" value="ECO:0007669"/>
    <property type="project" value="UniProtKB-KW"/>
</dbReference>
<accession>A0A396BUI7</accession>
<organism evidence="12 13">
    <name type="scientific">Bacteroides fragilis</name>
    <dbReference type="NCBI Taxonomy" id="817"/>
    <lineage>
        <taxon>Bacteria</taxon>
        <taxon>Pseudomonadati</taxon>
        <taxon>Bacteroidota</taxon>
        <taxon>Bacteroidia</taxon>
        <taxon>Bacteroidales</taxon>
        <taxon>Bacteroidaceae</taxon>
        <taxon>Bacteroides</taxon>
    </lineage>
</organism>
<evidence type="ECO:0000313" key="13">
    <source>
        <dbReference type="Proteomes" id="UP000266644"/>
    </source>
</evidence>
<comment type="similarity">
    <text evidence="2">Belongs to the cytochrome ubiquinol oxidase subunit 2 family.</text>
</comment>
<reference evidence="12 13" key="1">
    <citation type="submission" date="2018-08" db="EMBL/GenBank/DDBJ databases">
        <title>A genome reference for cultivated species of the human gut microbiota.</title>
        <authorList>
            <person name="Zou Y."/>
            <person name="Xue W."/>
            <person name="Luo G."/>
        </authorList>
    </citation>
    <scope>NUCLEOTIDE SEQUENCE [LARGE SCALE GENOMIC DNA]</scope>
    <source>
        <strain evidence="12 13">AM18-6</strain>
    </source>
</reference>
<dbReference type="InterPro" id="IPR003317">
    <property type="entry name" value="Cyt-d_oxidase_su2"/>
</dbReference>
<dbReference type="Pfam" id="PF02322">
    <property type="entry name" value="Cyt_bd_oxida_II"/>
    <property type="match status" value="1"/>
</dbReference>
<evidence type="ECO:0000256" key="2">
    <source>
        <dbReference type="ARBA" id="ARBA00007543"/>
    </source>
</evidence>
<comment type="caution">
    <text evidence="12">The sequence shown here is derived from an EMBL/GenBank/DDBJ whole genome shotgun (WGS) entry which is preliminary data.</text>
</comment>
<evidence type="ECO:0000256" key="10">
    <source>
        <dbReference type="ARBA" id="ARBA00023004"/>
    </source>
</evidence>
<name>A0A396BUI7_BACFG</name>
<evidence type="ECO:0000256" key="8">
    <source>
        <dbReference type="ARBA" id="ARBA00022982"/>
    </source>
</evidence>
<dbReference type="Proteomes" id="UP000266644">
    <property type="component" value="Unassembled WGS sequence"/>
</dbReference>
<keyword evidence="11" id="KW-0472">Membrane</keyword>
<evidence type="ECO:0000256" key="5">
    <source>
        <dbReference type="ARBA" id="ARBA00022617"/>
    </source>
</evidence>
<keyword evidence="10" id="KW-0408">Iron</keyword>
<keyword evidence="3" id="KW-0813">Transport</keyword>
<keyword evidence="6" id="KW-0812">Transmembrane</keyword>
<evidence type="ECO:0000256" key="6">
    <source>
        <dbReference type="ARBA" id="ARBA00022692"/>
    </source>
</evidence>
<proteinExistence type="inferred from homology"/>
<dbReference type="NCBIfam" id="TIGR00203">
    <property type="entry name" value="cydB"/>
    <property type="match status" value="1"/>
</dbReference>
<keyword evidence="8" id="KW-0249">Electron transport</keyword>
<comment type="subcellular location">
    <subcellularLocation>
        <location evidence="1">Cell membrane</location>
        <topology evidence="1">Multi-pass membrane protein</topology>
    </subcellularLocation>
</comment>
<dbReference type="PANTHER" id="PTHR43141">
    <property type="entry name" value="CYTOCHROME BD2 SUBUNIT II"/>
    <property type="match status" value="1"/>
</dbReference>
<dbReference type="GO" id="GO:0016682">
    <property type="term" value="F:oxidoreductase activity, acting on diphenols and related substances as donors, oxygen as acceptor"/>
    <property type="evidence" value="ECO:0007669"/>
    <property type="project" value="TreeGrafter"/>
</dbReference>
<evidence type="ECO:0000256" key="7">
    <source>
        <dbReference type="ARBA" id="ARBA00022723"/>
    </source>
</evidence>
<dbReference type="PANTHER" id="PTHR43141:SF5">
    <property type="entry name" value="CYTOCHROME BD-I UBIQUINOL OXIDASE SUBUNIT 2"/>
    <property type="match status" value="1"/>
</dbReference>
<gene>
    <name evidence="12" type="primary">cydB</name>
    <name evidence="12" type="ORF">DW228_16095</name>
</gene>
<keyword evidence="7" id="KW-0479">Metal-binding</keyword>
<dbReference type="GO" id="GO:0070069">
    <property type="term" value="C:cytochrome complex"/>
    <property type="evidence" value="ECO:0007669"/>
    <property type="project" value="TreeGrafter"/>
</dbReference>
<dbReference type="GO" id="GO:0009055">
    <property type="term" value="F:electron transfer activity"/>
    <property type="evidence" value="ECO:0007669"/>
    <property type="project" value="TreeGrafter"/>
</dbReference>
<dbReference type="RefSeq" id="WP_022012238.1">
    <property type="nucleotide sequence ID" value="NZ_CABJEQ010000005.1"/>
</dbReference>
<dbReference type="GO" id="GO:0019646">
    <property type="term" value="P:aerobic electron transport chain"/>
    <property type="evidence" value="ECO:0007669"/>
    <property type="project" value="TreeGrafter"/>
</dbReference>
<dbReference type="AlphaFoldDB" id="A0A396BUI7"/>
<keyword evidence="4" id="KW-1003">Cell membrane</keyword>
<sequence>MGTYIFLQQYWWLVVSLLGAILVFLLFVQGGNSLLFCLGKTEEHRKMMVNSTGRKWEFTFTTLVTFGGAFFASFPLFYSTSFGGAYWLWMIILFSFVLQAVSYEFQSKAGNLLGKKTYRTFLVINGVIGPLLLGGAVATFFTGSDFYINKGNMVNEIMPVISHWGNGWHGLDALTNIWNVILGLAVFFLARILGALYFINNIADKELVGKCRRSLIANTALFLVFFLTFVIRTLLADGYAVNPETKEIYMEPYKYFNNFIEMPVVLIIFLAGVVLVLFGIGKTMLKKTFDKGIWFAGIGTVLTVLALLLTAGYNNTAYYPSYTDIQSSLTLANSCSSQFTLKTMAYVSILVPFVIAYIFYAWRSIDNRKIDAKEMDEGGHAY</sequence>
<dbReference type="GO" id="GO:0005886">
    <property type="term" value="C:plasma membrane"/>
    <property type="evidence" value="ECO:0007669"/>
    <property type="project" value="UniProtKB-SubCell"/>
</dbReference>
<dbReference type="EMBL" id="QRJE01000026">
    <property type="protein sequence ID" value="RHH08925.1"/>
    <property type="molecule type" value="Genomic_DNA"/>
</dbReference>
<evidence type="ECO:0000256" key="11">
    <source>
        <dbReference type="ARBA" id="ARBA00023136"/>
    </source>
</evidence>